<organism evidence="1 2">
    <name type="scientific">Thermus composti</name>
    <dbReference type="NCBI Taxonomy" id="532059"/>
    <lineage>
        <taxon>Bacteria</taxon>
        <taxon>Thermotogati</taxon>
        <taxon>Deinococcota</taxon>
        <taxon>Deinococci</taxon>
        <taxon>Thermales</taxon>
        <taxon>Thermaceae</taxon>
        <taxon>Thermus</taxon>
    </lineage>
</organism>
<sequence>MRLRLPLTGLSGLPLELALEGERLKGVLRQENPVLGLLELPFASRLEGNRLKPLPLPPPSLRVAGRLWPGEGGAVLELELSLSLPPGEKWGERAFGRILEGVFFLLLERALSQGARPPV</sequence>
<name>A0ABV6Q4W6_9DEIN</name>
<comment type="caution">
    <text evidence="1">The sequence shown here is derived from an EMBL/GenBank/DDBJ whole genome shotgun (WGS) entry which is preliminary data.</text>
</comment>
<evidence type="ECO:0000313" key="1">
    <source>
        <dbReference type="EMBL" id="MFC0596622.1"/>
    </source>
</evidence>
<reference evidence="1 2" key="1">
    <citation type="submission" date="2024-09" db="EMBL/GenBank/DDBJ databases">
        <authorList>
            <person name="Sun Q."/>
            <person name="Mori K."/>
        </authorList>
    </citation>
    <scope>NUCLEOTIDE SEQUENCE [LARGE SCALE GENOMIC DNA]</scope>
    <source>
        <strain evidence="1 2">NCAIM B.02340</strain>
    </source>
</reference>
<dbReference type="EMBL" id="JBHLTW010000045">
    <property type="protein sequence ID" value="MFC0596622.1"/>
    <property type="molecule type" value="Genomic_DNA"/>
</dbReference>
<proteinExistence type="predicted"/>
<accession>A0ABV6Q4W6</accession>
<dbReference type="Pfam" id="PF12723">
    <property type="entry name" value="DUF3809"/>
    <property type="match status" value="1"/>
</dbReference>
<keyword evidence="2" id="KW-1185">Reference proteome</keyword>
<dbReference type="InterPro" id="IPR024219">
    <property type="entry name" value="DUF3809"/>
</dbReference>
<protein>
    <submittedName>
        <fullName evidence="1">DUF3809 family protein</fullName>
    </submittedName>
</protein>
<dbReference type="RefSeq" id="WP_188846090.1">
    <property type="nucleotide sequence ID" value="NZ_BMPJ01000004.1"/>
</dbReference>
<evidence type="ECO:0000313" key="2">
    <source>
        <dbReference type="Proteomes" id="UP001589830"/>
    </source>
</evidence>
<dbReference type="Gene3D" id="3.30.530.70">
    <property type="entry name" value="Uncharacterised protein PF12723, DUF3809"/>
    <property type="match status" value="1"/>
</dbReference>
<dbReference type="Proteomes" id="UP001589830">
    <property type="component" value="Unassembled WGS sequence"/>
</dbReference>
<gene>
    <name evidence="1" type="ORF">ACFFFP_10690</name>
</gene>